<organism evidence="1">
    <name type="scientific">Rhizophora mucronata</name>
    <name type="common">Asiatic mangrove</name>
    <dbReference type="NCBI Taxonomy" id="61149"/>
    <lineage>
        <taxon>Eukaryota</taxon>
        <taxon>Viridiplantae</taxon>
        <taxon>Streptophyta</taxon>
        <taxon>Embryophyta</taxon>
        <taxon>Tracheophyta</taxon>
        <taxon>Spermatophyta</taxon>
        <taxon>Magnoliopsida</taxon>
        <taxon>eudicotyledons</taxon>
        <taxon>Gunneridae</taxon>
        <taxon>Pentapetalae</taxon>
        <taxon>rosids</taxon>
        <taxon>fabids</taxon>
        <taxon>Malpighiales</taxon>
        <taxon>Rhizophoraceae</taxon>
        <taxon>Rhizophora</taxon>
    </lineage>
</organism>
<protein>
    <submittedName>
        <fullName evidence="1">Uncharacterized protein</fullName>
    </submittedName>
</protein>
<sequence>MARFLAKKGVRIFLVYYSSLRQKSIKQFKIMIWTSRLRFSHSQITLSAILTCNRWNR</sequence>
<dbReference type="EMBL" id="GGEC01049154">
    <property type="protein sequence ID" value="MBX29638.1"/>
    <property type="molecule type" value="Transcribed_RNA"/>
</dbReference>
<dbReference type="AlphaFoldDB" id="A0A2P2MHC5"/>
<proteinExistence type="predicted"/>
<reference evidence="1" key="1">
    <citation type="submission" date="2018-02" db="EMBL/GenBank/DDBJ databases">
        <title>Rhizophora mucronata_Transcriptome.</title>
        <authorList>
            <person name="Meera S.P."/>
            <person name="Sreeshan A."/>
            <person name="Augustine A."/>
        </authorList>
    </citation>
    <scope>NUCLEOTIDE SEQUENCE</scope>
    <source>
        <tissue evidence="1">Leaf</tissue>
    </source>
</reference>
<name>A0A2P2MHC5_RHIMU</name>
<evidence type="ECO:0000313" key="1">
    <source>
        <dbReference type="EMBL" id="MBX29638.1"/>
    </source>
</evidence>
<accession>A0A2P2MHC5</accession>